<gene>
    <name evidence="1" type="ORF">OIT47_012070</name>
</gene>
<organism evidence="1 2">
    <name type="scientific">Weissella fermenti</name>
    <dbReference type="NCBI Taxonomy" id="2987699"/>
    <lineage>
        <taxon>Bacteria</taxon>
        <taxon>Bacillati</taxon>
        <taxon>Bacillota</taxon>
        <taxon>Bacilli</taxon>
        <taxon>Lactobacillales</taxon>
        <taxon>Lactobacillaceae</taxon>
        <taxon>Weissella</taxon>
    </lineage>
</organism>
<proteinExistence type="predicted"/>
<keyword evidence="2" id="KW-1185">Reference proteome</keyword>
<evidence type="ECO:0000313" key="1">
    <source>
        <dbReference type="EMBL" id="MDF9300998.1"/>
    </source>
</evidence>
<protein>
    <recommendedName>
        <fullName evidence="3">PTS EIIA type-1 domain-containing protein</fullName>
    </recommendedName>
</protein>
<dbReference type="RefSeq" id="WP_199405042.1">
    <property type="nucleotide sequence ID" value="NZ_JAOZFC020000004.1"/>
</dbReference>
<dbReference type="Proteomes" id="UP001146336">
    <property type="component" value="Unassembled WGS sequence"/>
</dbReference>
<sequence length="141" mass="15303">MTFIQDGLEVTLEPSVTLPGYTISVKEETKIPSPLSNPFFKGLNILQLPKMMKGLRQNADLQTMLLPVAVPTDVTAELAANQVAVFVPSQQLADEHRLHVSTQYFGSGVEIKPTFINLGLKDVKLASGTVLGTVLIQTVEI</sequence>
<name>A0ABT6D766_9LACO</name>
<accession>A0ABT6D766</accession>
<evidence type="ECO:0000313" key="2">
    <source>
        <dbReference type="Proteomes" id="UP001146336"/>
    </source>
</evidence>
<evidence type="ECO:0008006" key="3">
    <source>
        <dbReference type="Google" id="ProtNLM"/>
    </source>
</evidence>
<reference evidence="1" key="1">
    <citation type="submission" date="2023-03" db="EMBL/GenBank/DDBJ databases">
        <title>Comparative genomics of Weissella fermenti BK2, and weissella type species.</title>
        <authorList>
            <person name="Lee J.K."/>
            <person name="Baek J.H."/>
            <person name="Kim J.M."/>
            <person name="Choi D.G."/>
            <person name="Jeon C.O."/>
        </authorList>
    </citation>
    <scope>NUCLEOTIDE SEQUENCE</scope>
    <source>
        <strain evidence="1">BK2</strain>
    </source>
</reference>
<dbReference type="EMBL" id="JAOZFC020000004">
    <property type="protein sequence ID" value="MDF9300998.1"/>
    <property type="molecule type" value="Genomic_DNA"/>
</dbReference>
<comment type="caution">
    <text evidence="1">The sequence shown here is derived from an EMBL/GenBank/DDBJ whole genome shotgun (WGS) entry which is preliminary data.</text>
</comment>